<dbReference type="InterPro" id="IPR000683">
    <property type="entry name" value="Gfo/Idh/MocA-like_OxRdtase_N"/>
</dbReference>
<dbReference type="Proteomes" id="UP001151234">
    <property type="component" value="Unassembled WGS sequence"/>
</dbReference>
<accession>A0A9X3UJB7</accession>
<evidence type="ECO:0000259" key="3">
    <source>
        <dbReference type="Pfam" id="PF01408"/>
    </source>
</evidence>
<feature type="domain" description="GFO/IDH/MocA-like oxidoreductase" evidence="4">
    <location>
        <begin position="131"/>
        <end position="246"/>
    </location>
</feature>
<proteinExistence type="inferred from homology"/>
<evidence type="ECO:0000256" key="1">
    <source>
        <dbReference type="ARBA" id="ARBA00010928"/>
    </source>
</evidence>
<dbReference type="EMBL" id="JAPJZI010000001">
    <property type="protein sequence ID" value="MDA5399482.1"/>
    <property type="molecule type" value="Genomic_DNA"/>
</dbReference>
<dbReference type="GO" id="GO:0016491">
    <property type="term" value="F:oxidoreductase activity"/>
    <property type="evidence" value="ECO:0007669"/>
    <property type="project" value="UniProtKB-KW"/>
</dbReference>
<dbReference type="AlphaFoldDB" id="A0A9X3UJB7"/>
<comment type="similarity">
    <text evidence="1">Belongs to the Gfo/Idh/MocA family.</text>
</comment>
<name>A0A9X3UJB7_9HYPH</name>
<dbReference type="InterPro" id="IPR055170">
    <property type="entry name" value="GFO_IDH_MocA-like_dom"/>
</dbReference>
<organism evidence="5 6">
    <name type="scientific">Hoeflea prorocentri</name>
    <dbReference type="NCBI Taxonomy" id="1922333"/>
    <lineage>
        <taxon>Bacteria</taxon>
        <taxon>Pseudomonadati</taxon>
        <taxon>Pseudomonadota</taxon>
        <taxon>Alphaproteobacteria</taxon>
        <taxon>Hyphomicrobiales</taxon>
        <taxon>Rhizobiaceae</taxon>
        <taxon>Hoeflea</taxon>
    </lineage>
</organism>
<dbReference type="InterPro" id="IPR050984">
    <property type="entry name" value="Gfo/Idh/MocA_domain"/>
</dbReference>
<dbReference type="Pfam" id="PF22725">
    <property type="entry name" value="GFO_IDH_MocA_C3"/>
    <property type="match status" value="1"/>
</dbReference>
<comment type="caution">
    <text evidence="5">The sequence shown here is derived from an EMBL/GenBank/DDBJ whole genome shotgun (WGS) entry which is preliminary data.</text>
</comment>
<dbReference type="Gene3D" id="3.30.360.10">
    <property type="entry name" value="Dihydrodipicolinate Reductase, domain 2"/>
    <property type="match status" value="1"/>
</dbReference>
<dbReference type="GO" id="GO:0000166">
    <property type="term" value="F:nucleotide binding"/>
    <property type="evidence" value="ECO:0007669"/>
    <property type="project" value="InterPro"/>
</dbReference>
<feature type="domain" description="Gfo/Idh/MocA-like oxidoreductase N-terminal" evidence="3">
    <location>
        <begin position="2"/>
        <end position="115"/>
    </location>
</feature>
<dbReference type="PANTHER" id="PTHR22604">
    <property type="entry name" value="OXIDOREDUCTASES"/>
    <property type="match status" value="1"/>
</dbReference>
<gene>
    <name evidence="5" type="ORF">OQ273_12940</name>
</gene>
<evidence type="ECO:0000313" key="6">
    <source>
        <dbReference type="Proteomes" id="UP001151234"/>
    </source>
</evidence>
<evidence type="ECO:0000259" key="4">
    <source>
        <dbReference type="Pfam" id="PF22725"/>
    </source>
</evidence>
<dbReference type="RefSeq" id="WP_267990916.1">
    <property type="nucleotide sequence ID" value="NZ_JAPJZI010000001.1"/>
</dbReference>
<evidence type="ECO:0000256" key="2">
    <source>
        <dbReference type="ARBA" id="ARBA00023002"/>
    </source>
</evidence>
<reference evidence="5" key="1">
    <citation type="submission" date="2022-11" db="EMBL/GenBank/DDBJ databases">
        <title>Draft genome sequence of Hoeflea poritis E7-10 and Hoeflea prorocentri PM5-8, separated from scleractinian coral Porites lutea and marine dinoflagellate.</title>
        <authorList>
            <person name="Zhang G."/>
            <person name="Wei Q."/>
            <person name="Cai L."/>
        </authorList>
    </citation>
    <scope>NUCLEOTIDE SEQUENCE</scope>
    <source>
        <strain evidence="5">PM5-8</strain>
    </source>
</reference>
<protein>
    <submittedName>
        <fullName evidence="5">Gfo/Idh/MocA family oxidoreductase</fullName>
    </submittedName>
</protein>
<dbReference type="Pfam" id="PF01408">
    <property type="entry name" value="GFO_IDH_MocA"/>
    <property type="match status" value="1"/>
</dbReference>
<dbReference type="InterPro" id="IPR036291">
    <property type="entry name" value="NAD(P)-bd_dom_sf"/>
</dbReference>
<evidence type="ECO:0000313" key="5">
    <source>
        <dbReference type="EMBL" id="MDA5399482.1"/>
    </source>
</evidence>
<keyword evidence="6" id="KW-1185">Reference proteome</keyword>
<dbReference type="Gene3D" id="3.40.50.720">
    <property type="entry name" value="NAD(P)-binding Rossmann-like Domain"/>
    <property type="match status" value="1"/>
</dbReference>
<dbReference type="SUPFAM" id="SSF55347">
    <property type="entry name" value="Glyceraldehyde-3-phosphate dehydrogenase-like, C-terminal domain"/>
    <property type="match status" value="1"/>
</dbReference>
<sequence>MINWAILGTGFISNTVAEAIRQSSGSNLAAVAGRSRERVEAFAAEQGIPKAYFNYDDALADNDIDAVYIGLPNHAHLPMVKLAAAAGKAILSEKSLTTTYEDAEELIACVKAHDTFFVEGLMYLSHPLYPQVERLLGDERLGAIRSVNGFYAANIKDVANPAGGGTLYNLGCYPASLLQFVVQRAFGEEAFSRRRITAVGNRDTDGNICDAAVSARFENGVHATLQSTDSYGMHHGFEVIGENGTLTFRTNPWLPVAGDNILEIKEHGASPERIELPAEHDAFYYQIMMVEDCLKRGAKQADRPSPRWTDSLEIMRFLTDWEQAAKSTVS</sequence>
<dbReference type="SUPFAM" id="SSF51735">
    <property type="entry name" value="NAD(P)-binding Rossmann-fold domains"/>
    <property type="match status" value="1"/>
</dbReference>
<dbReference type="PANTHER" id="PTHR22604:SF105">
    <property type="entry name" value="TRANS-1,2-DIHYDROBENZENE-1,2-DIOL DEHYDROGENASE"/>
    <property type="match status" value="1"/>
</dbReference>
<keyword evidence="2" id="KW-0560">Oxidoreductase</keyword>